<gene>
    <name evidence="1" type="ORF">S01H1_08096</name>
</gene>
<dbReference type="EMBL" id="BARS01004153">
    <property type="protein sequence ID" value="GAF73832.1"/>
    <property type="molecule type" value="Genomic_DNA"/>
</dbReference>
<comment type="caution">
    <text evidence="1">The sequence shown here is derived from an EMBL/GenBank/DDBJ whole genome shotgun (WGS) entry which is preliminary data.</text>
</comment>
<dbReference type="AlphaFoldDB" id="X0SD29"/>
<evidence type="ECO:0000313" key="1">
    <source>
        <dbReference type="EMBL" id="GAF73832.1"/>
    </source>
</evidence>
<organism evidence="1">
    <name type="scientific">marine sediment metagenome</name>
    <dbReference type="NCBI Taxonomy" id="412755"/>
    <lineage>
        <taxon>unclassified sequences</taxon>
        <taxon>metagenomes</taxon>
        <taxon>ecological metagenomes</taxon>
    </lineage>
</organism>
<reference evidence="1" key="1">
    <citation type="journal article" date="2014" name="Front. Microbiol.">
        <title>High frequency of phylogenetically diverse reductive dehalogenase-homologous genes in deep subseafloor sedimentary metagenomes.</title>
        <authorList>
            <person name="Kawai M."/>
            <person name="Futagami T."/>
            <person name="Toyoda A."/>
            <person name="Takaki Y."/>
            <person name="Nishi S."/>
            <person name="Hori S."/>
            <person name="Arai W."/>
            <person name="Tsubouchi T."/>
            <person name="Morono Y."/>
            <person name="Uchiyama I."/>
            <person name="Ito T."/>
            <person name="Fujiyama A."/>
            <person name="Inagaki F."/>
            <person name="Takami H."/>
        </authorList>
    </citation>
    <scope>NUCLEOTIDE SEQUENCE</scope>
    <source>
        <strain evidence="1">Expedition CK06-06</strain>
    </source>
</reference>
<feature type="non-terminal residue" evidence="1">
    <location>
        <position position="212"/>
    </location>
</feature>
<protein>
    <submittedName>
        <fullName evidence="1">Uncharacterized protein</fullName>
    </submittedName>
</protein>
<sequence>MNNIKMCIKRNNVNQTNLNSDLNQKIKKICEYLDYNEPIQKVSTNILSIDIDFSRELFYTECDDDNDNILDIILLVSHHGEVITYQSSFAITDIEDFSFIFKDGRIDLFKKMLESIENYVDNYEVTYDQWVDIEILINCGELFQEKFTITLFSNNMAIGLEEPLSPITPITSTTSNDEDGHYEEGHFEKGHYEEGHFEKGHFEEGHFEKGHF</sequence>
<name>X0SD29_9ZZZZ</name>
<accession>X0SD29</accession>
<proteinExistence type="predicted"/>